<dbReference type="RefSeq" id="WP_238626596.1">
    <property type="nucleotide sequence ID" value="NZ_FOAA01000001.1"/>
</dbReference>
<keyword evidence="3" id="KW-1185">Reference proteome</keyword>
<sequence>MNDVMESWARRYAGFFTHLKETDLNRLGEVFAPDARFKDPFNDVSGLDQIEMVFRHMFQNCPAPRFYIHAWALKDNTAYFHWRFTDRQDDGVGGLRLDVDGMSRVLFNESGLVITHVDYWDAAEYLYEQIPVLSSAIRFVKRRISA</sequence>
<dbReference type="InterPro" id="IPR037401">
    <property type="entry name" value="SnoaL-like"/>
</dbReference>
<dbReference type="Gene3D" id="3.10.450.50">
    <property type="match status" value="1"/>
</dbReference>
<name>A0A1H7F4U2_9GAMM</name>
<evidence type="ECO:0000313" key="2">
    <source>
        <dbReference type="EMBL" id="SEK20844.1"/>
    </source>
</evidence>
<dbReference type="GO" id="GO:0016853">
    <property type="term" value="F:isomerase activity"/>
    <property type="evidence" value="ECO:0007669"/>
    <property type="project" value="UniProtKB-KW"/>
</dbReference>
<evidence type="ECO:0000259" key="1">
    <source>
        <dbReference type="Pfam" id="PF12680"/>
    </source>
</evidence>
<dbReference type="AlphaFoldDB" id="A0A1H7F4U2"/>
<dbReference type="Proteomes" id="UP000199256">
    <property type="component" value="Unassembled WGS sequence"/>
</dbReference>
<dbReference type="EMBL" id="FOAA01000001">
    <property type="protein sequence ID" value="SEK20844.1"/>
    <property type="molecule type" value="Genomic_DNA"/>
</dbReference>
<reference evidence="3" key="1">
    <citation type="submission" date="2016-10" db="EMBL/GenBank/DDBJ databases">
        <authorList>
            <person name="Varghese N."/>
            <person name="Submissions S."/>
        </authorList>
    </citation>
    <scope>NUCLEOTIDE SEQUENCE [LARGE SCALE GENOMIC DNA]</scope>
    <source>
        <strain evidence="3">DSM 241</strain>
    </source>
</reference>
<proteinExistence type="predicted"/>
<organism evidence="2 3">
    <name type="scientific">Ectothiorhodospira marina</name>
    <dbReference type="NCBI Taxonomy" id="1396821"/>
    <lineage>
        <taxon>Bacteria</taxon>
        <taxon>Pseudomonadati</taxon>
        <taxon>Pseudomonadota</taxon>
        <taxon>Gammaproteobacteria</taxon>
        <taxon>Chromatiales</taxon>
        <taxon>Ectothiorhodospiraceae</taxon>
        <taxon>Ectothiorhodospira</taxon>
    </lineage>
</organism>
<dbReference type="Pfam" id="PF12680">
    <property type="entry name" value="SnoaL_2"/>
    <property type="match status" value="1"/>
</dbReference>
<protein>
    <submittedName>
        <fullName evidence="2">Steroid delta-isomerase</fullName>
    </submittedName>
</protein>
<dbReference type="InterPro" id="IPR032710">
    <property type="entry name" value="NTF2-like_dom_sf"/>
</dbReference>
<feature type="domain" description="SnoaL-like" evidence="1">
    <location>
        <begin position="14"/>
        <end position="113"/>
    </location>
</feature>
<dbReference type="SUPFAM" id="SSF54427">
    <property type="entry name" value="NTF2-like"/>
    <property type="match status" value="1"/>
</dbReference>
<dbReference type="STRING" id="1396821.SAMN05444515_101109"/>
<evidence type="ECO:0000313" key="3">
    <source>
        <dbReference type="Proteomes" id="UP000199256"/>
    </source>
</evidence>
<keyword evidence="2" id="KW-0413">Isomerase</keyword>
<gene>
    <name evidence="2" type="ORF">SAMN05444515_101109</name>
</gene>
<accession>A0A1H7F4U2</accession>